<dbReference type="Proteomes" id="UP000287651">
    <property type="component" value="Unassembled WGS sequence"/>
</dbReference>
<accession>A0A426Y3P4</accession>
<reference evidence="1 2" key="1">
    <citation type="journal article" date="2014" name="Agronomy (Basel)">
        <title>A Draft Genome Sequence for Ensete ventricosum, the Drought-Tolerant Tree Against Hunger.</title>
        <authorList>
            <person name="Harrison J."/>
            <person name="Moore K.A."/>
            <person name="Paszkiewicz K."/>
            <person name="Jones T."/>
            <person name="Grant M."/>
            <person name="Ambacheew D."/>
            <person name="Muzemil S."/>
            <person name="Studholme D.J."/>
        </authorList>
    </citation>
    <scope>NUCLEOTIDE SEQUENCE [LARGE SCALE GENOMIC DNA]</scope>
</reference>
<dbReference type="AlphaFoldDB" id="A0A426Y3P4"/>
<protein>
    <submittedName>
        <fullName evidence="1">Uncharacterized protein</fullName>
    </submittedName>
</protein>
<name>A0A426Y3P4_ENSVE</name>
<dbReference type="EMBL" id="AMZH03015245">
    <property type="protein sequence ID" value="RRT46366.1"/>
    <property type="molecule type" value="Genomic_DNA"/>
</dbReference>
<sequence>MGARGFFVGARGMCKLLGTSVGRSGTQVVASWNRLLVLGGATVAWSFLRCSGGVAYPRFEDLVWLASASGAFLFASASFRSSVGSPVVDTCTKAVVGGARCCPNSALLMVKSAR</sequence>
<comment type="caution">
    <text evidence="1">The sequence shown here is derived from an EMBL/GenBank/DDBJ whole genome shotgun (WGS) entry which is preliminary data.</text>
</comment>
<proteinExistence type="predicted"/>
<evidence type="ECO:0000313" key="2">
    <source>
        <dbReference type="Proteomes" id="UP000287651"/>
    </source>
</evidence>
<evidence type="ECO:0000313" key="1">
    <source>
        <dbReference type="EMBL" id="RRT46366.1"/>
    </source>
</evidence>
<organism evidence="1 2">
    <name type="scientific">Ensete ventricosum</name>
    <name type="common">Abyssinian banana</name>
    <name type="synonym">Musa ensete</name>
    <dbReference type="NCBI Taxonomy" id="4639"/>
    <lineage>
        <taxon>Eukaryota</taxon>
        <taxon>Viridiplantae</taxon>
        <taxon>Streptophyta</taxon>
        <taxon>Embryophyta</taxon>
        <taxon>Tracheophyta</taxon>
        <taxon>Spermatophyta</taxon>
        <taxon>Magnoliopsida</taxon>
        <taxon>Liliopsida</taxon>
        <taxon>Zingiberales</taxon>
        <taxon>Musaceae</taxon>
        <taxon>Ensete</taxon>
    </lineage>
</organism>
<gene>
    <name evidence="1" type="ORF">B296_00022959</name>
</gene>